<dbReference type="GO" id="GO:0016651">
    <property type="term" value="F:oxidoreductase activity, acting on NAD(P)H"/>
    <property type="evidence" value="ECO:0007669"/>
    <property type="project" value="UniProtKB-ARBA"/>
</dbReference>
<proteinExistence type="predicted"/>
<accession>A0A926DGT0</accession>
<evidence type="ECO:0000259" key="1">
    <source>
        <dbReference type="Pfam" id="PF12682"/>
    </source>
</evidence>
<gene>
    <name evidence="2" type="ORF">H8693_06820</name>
</gene>
<dbReference type="InterPro" id="IPR008254">
    <property type="entry name" value="Flavodoxin/NO_synth"/>
</dbReference>
<keyword evidence="3" id="KW-1185">Reference proteome</keyword>
<name>A0A926DGT0_9FIRM</name>
<dbReference type="NCBIfam" id="NF005501">
    <property type="entry name" value="PRK07116.1"/>
    <property type="match status" value="1"/>
</dbReference>
<dbReference type="PANTHER" id="PTHR39201">
    <property type="entry name" value="EXPORTED PROTEIN-RELATED"/>
    <property type="match status" value="1"/>
</dbReference>
<evidence type="ECO:0000313" key="3">
    <source>
        <dbReference type="Proteomes" id="UP000617951"/>
    </source>
</evidence>
<evidence type="ECO:0000313" key="2">
    <source>
        <dbReference type="EMBL" id="MBC8538645.1"/>
    </source>
</evidence>
<dbReference type="GO" id="GO:0010181">
    <property type="term" value="F:FMN binding"/>
    <property type="evidence" value="ECO:0007669"/>
    <property type="project" value="InterPro"/>
</dbReference>
<dbReference type="Pfam" id="PF12682">
    <property type="entry name" value="Flavodoxin_4"/>
    <property type="match status" value="1"/>
</dbReference>
<dbReference type="EMBL" id="JACRSS010000003">
    <property type="protein sequence ID" value="MBC8538645.1"/>
    <property type="molecule type" value="Genomic_DNA"/>
</dbReference>
<dbReference type="Gene3D" id="3.40.50.360">
    <property type="match status" value="1"/>
</dbReference>
<dbReference type="SUPFAM" id="SSF52218">
    <property type="entry name" value="Flavoproteins"/>
    <property type="match status" value="1"/>
</dbReference>
<sequence length="158" mass="17622">MKKKVVAYFSASGVTKRAAERLAKAAGADLFEIKPAVPYSQADLDWTNKKSRSSVEMGNPDSRPEIAERMENMEEYDTVFLGFPIWWYVAPTIIDTFLESYDFSGKTIVPFATSGGSGFGRTAEVLKPLCSDTAKWLPGKMLNRTSEKEMEEWVSSLS</sequence>
<feature type="domain" description="Flavodoxin-like" evidence="1">
    <location>
        <begin position="3"/>
        <end position="155"/>
    </location>
</feature>
<dbReference type="RefSeq" id="WP_249280367.1">
    <property type="nucleotide sequence ID" value="NZ_JACRSS010000003.1"/>
</dbReference>
<dbReference type="InterPro" id="IPR029039">
    <property type="entry name" value="Flavoprotein-like_sf"/>
</dbReference>
<protein>
    <submittedName>
        <fullName evidence="2">NAD(P)H-dependent oxidoreductase</fullName>
    </submittedName>
</protein>
<comment type="caution">
    <text evidence="2">The sequence shown here is derived from an EMBL/GenBank/DDBJ whole genome shotgun (WGS) entry which is preliminary data.</text>
</comment>
<dbReference type="PANTHER" id="PTHR39201:SF1">
    <property type="entry name" value="FLAVODOXIN-LIKE DOMAIN-CONTAINING PROTEIN"/>
    <property type="match status" value="1"/>
</dbReference>
<dbReference type="Proteomes" id="UP000617951">
    <property type="component" value="Unassembled WGS sequence"/>
</dbReference>
<organism evidence="2 3">
    <name type="scientific">Guopingia tenuis</name>
    <dbReference type="NCBI Taxonomy" id="2763656"/>
    <lineage>
        <taxon>Bacteria</taxon>
        <taxon>Bacillati</taxon>
        <taxon>Bacillota</taxon>
        <taxon>Clostridia</taxon>
        <taxon>Christensenellales</taxon>
        <taxon>Christensenellaceae</taxon>
        <taxon>Guopingia</taxon>
    </lineage>
</organism>
<dbReference type="AlphaFoldDB" id="A0A926DGT0"/>
<reference evidence="2" key="1">
    <citation type="submission" date="2020-08" db="EMBL/GenBank/DDBJ databases">
        <title>Genome public.</title>
        <authorList>
            <person name="Liu C."/>
            <person name="Sun Q."/>
        </authorList>
    </citation>
    <scope>NUCLEOTIDE SEQUENCE</scope>
    <source>
        <strain evidence="2">NSJ-63</strain>
    </source>
</reference>